<dbReference type="FunFam" id="3.30.565.10:FF:000010">
    <property type="entry name" value="Sensor histidine kinase RcsC"/>
    <property type="match status" value="1"/>
</dbReference>
<feature type="region of interest" description="Disordered" evidence="6">
    <location>
        <begin position="1"/>
        <end position="40"/>
    </location>
</feature>
<protein>
    <recommendedName>
        <fullName evidence="2">histidine kinase</fullName>
        <ecNumber evidence="2">2.7.13.3</ecNumber>
    </recommendedName>
</protein>
<dbReference type="Gene3D" id="3.30.565.10">
    <property type="entry name" value="Histidine kinase-like ATPase, C-terminal domain"/>
    <property type="match status" value="1"/>
</dbReference>
<dbReference type="PANTHER" id="PTHR45339">
    <property type="entry name" value="HYBRID SIGNAL TRANSDUCTION HISTIDINE KINASE J"/>
    <property type="match status" value="1"/>
</dbReference>
<dbReference type="Gene3D" id="1.20.120.160">
    <property type="entry name" value="HPT domain"/>
    <property type="match status" value="1"/>
</dbReference>
<dbReference type="Proteomes" id="UP000032160">
    <property type="component" value="Chromosome I"/>
</dbReference>
<dbReference type="InterPro" id="IPR003594">
    <property type="entry name" value="HATPase_dom"/>
</dbReference>
<reference evidence="10 11" key="1">
    <citation type="journal article" date="2014" name="Front. Genet.">
        <title>Genome and metabolic network of "Candidatus Phaeomarinobacter ectocarpi" Ec32, a new candidate genus of Alphaproteobacteria frequently associated with brown algae.</title>
        <authorList>
            <person name="Dittami S.M."/>
            <person name="Barbeyron T."/>
            <person name="Boyen C."/>
            <person name="Cambefort J."/>
            <person name="Collet G."/>
            <person name="Delage L."/>
            <person name="Gobet A."/>
            <person name="Groisillier A."/>
            <person name="Leblanc C."/>
            <person name="Michel G."/>
            <person name="Scornet D."/>
            <person name="Siegel A."/>
            <person name="Tapia J.E."/>
            <person name="Tonon T."/>
        </authorList>
    </citation>
    <scope>NUCLEOTIDE SEQUENCE [LARGE SCALE GENOMIC DNA]</scope>
    <source>
        <strain evidence="10 11">Ec32</strain>
    </source>
</reference>
<feature type="region of interest" description="Disordered" evidence="6">
    <location>
        <begin position="628"/>
        <end position="648"/>
    </location>
</feature>
<keyword evidence="4" id="KW-0902">Two-component regulatory system</keyword>
<dbReference type="GO" id="GO:0005524">
    <property type="term" value="F:ATP binding"/>
    <property type="evidence" value="ECO:0007669"/>
    <property type="project" value="UniProtKB-KW"/>
</dbReference>
<dbReference type="PROSITE" id="PS50894">
    <property type="entry name" value="HPT"/>
    <property type="match status" value="1"/>
</dbReference>
<evidence type="ECO:0000256" key="1">
    <source>
        <dbReference type="ARBA" id="ARBA00000085"/>
    </source>
</evidence>
<keyword evidence="3 5" id="KW-0597">Phosphoprotein</keyword>
<feature type="transmembrane region" description="Helical" evidence="7">
    <location>
        <begin position="122"/>
        <end position="142"/>
    </location>
</feature>
<dbReference type="Pfam" id="PF00512">
    <property type="entry name" value="HisKA"/>
    <property type="match status" value="1"/>
</dbReference>
<dbReference type="SUPFAM" id="SSF55874">
    <property type="entry name" value="ATPase domain of HSP90 chaperone/DNA topoisomerase II/histidine kinase"/>
    <property type="match status" value="1"/>
</dbReference>
<evidence type="ECO:0000313" key="11">
    <source>
        <dbReference type="Proteomes" id="UP000032160"/>
    </source>
</evidence>
<dbReference type="CDD" id="cd00082">
    <property type="entry name" value="HisKA"/>
    <property type="match status" value="1"/>
</dbReference>
<dbReference type="GO" id="GO:0005886">
    <property type="term" value="C:plasma membrane"/>
    <property type="evidence" value="ECO:0007669"/>
    <property type="project" value="UniProtKB-SubCell"/>
</dbReference>
<dbReference type="Pfam" id="PF01627">
    <property type="entry name" value="Hpt"/>
    <property type="match status" value="1"/>
</dbReference>
<proteinExistence type="predicted"/>
<keyword evidence="10" id="KW-0808">Transferase</keyword>
<feature type="transmembrane region" description="Helical" evidence="7">
    <location>
        <begin position="148"/>
        <end position="166"/>
    </location>
</feature>
<gene>
    <name evidence="10" type="ORF">BN1012_Phect1939</name>
</gene>
<dbReference type="InterPro" id="IPR036097">
    <property type="entry name" value="HisK_dim/P_sf"/>
</dbReference>
<dbReference type="SMART" id="SM00387">
    <property type="entry name" value="HATPase_c"/>
    <property type="match status" value="1"/>
</dbReference>
<dbReference type="InterPro" id="IPR005467">
    <property type="entry name" value="His_kinase_dom"/>
</dbReference>
<dbReference type="GO" id="GO:0000155">
    <property type="term" value="F:phosphorelay sensor kinase activity"/>
    <property type="evidence" value="ECO:0007669"/>
    <property type="project" value="InterPro"/>
</dbReference>
<keyword evidence="7" id="KW-0812">Transmembrane</keyword>
<feature type="domain" description="Histidine kinase" evidence="8">
    <location>
        <begin position="272"/>
        <end position="494"/>
    </location>
</feature>
<dbReference type="PANTHER" id="PTHR45339:SF5">
    <property type="entry name" value="HISTIDINE KINASE"/>
    <property type="match status" value="1"/>
</dbReference>
<evidence type="ECO:0000256" key="7">
    <source>
        <dbReference type="SAM" id="Phobius"/>
    </source>
</evidence>
<accession>X5MDG2</accession>
<evidence type="ECO:0000256" key="3">
    <source>
        <dbReference type="ARBA" id="ARBA00022553"/>
    </source>
</evidence>
<dbReference type="STRING" id="1458461.BN1012_Phect1939"/>
<dbReference type="EC" id="2.7.13.3" evidence="2"/>
<organism evidence="10 11">
    <name type="scientific">Candidatus Phaeomarinibacter ectocarpi</name>
    <dbReference type="NCBI Taxonomy" id="1458461"/>
    <lineage>
        <taxon>Bacteria</taxon>
        <taxon>Pseudomonadati</taxon>
        <taxon>Pseudomonadota</taxon>
        <taxon>Alphaproteobacteria</taxon>
        <taxon>Hyphomicrobiales</taxon>
        <taxon>Parvibaculaceae</taxon>
        <taxon>Candidatus Phaeomarinibacter</taxon>
    </lineage>
</organism>
<feature type="domain" description="HPt" evidence="9">
    <location>
        <begin position="525"/>
        <end position="618"/>
    </location>
</feature>
<dbReference type="EMBL" id="HG966617">
    <property type="protein sequence ID" value="CDO60152.1"/>
    <property type="molecule type" value="Genomic_DNA"/>
</dbReference>
<dbReference type="InterPro" id="IPR004358">
    <property type="entry name" value="Sig_transdc_His_kin-like_C"/>
</dbReference>
<dbReference type="SUPFAM" id="SSF47226">
    <property type="entry name" value="Histidine-containing phosphotransfer domain, HPT domain"/>
    <property type="match status" value="1"/>
</dbReference>
<dbReference type="SUPFAM" id="SSF47384">
    <property type="entry name" value="Homodimeric domain of signal transducing histidine kinase"/>
    <property type="match status" value="1"/>
</dbReference>
<feature type="modified residue" description="Phosphohistidine" evidence="5">
    <location>
        <position position="564"/>
    </location>
</feature>
<evidence type="ECO:0000259" key="8">
    <source>
        <dbReference type="PROSITE" id="PS50109"/>
    </source>
</evidence>
<keyword evidence="11" id="KW-1185">Reference proteome</keyword>
<feature type="transmembrane region" description="Helical" evidence="7">
    <location>
        <begin position="53"/>
        <end position="77"/>
    </location>
</feature>
<dbReference type="InterPro" id="IPR003661">
    <property type="entry name" value="HisK_dim/P_dom"/>
</dbReference>
<keyword evidence="7" id="KW-0472">Membrane</keyword>
<dbReference type="InterPro" id="IPR008207">
    <property type="entry name" value="Sig_transdc_His_kin_Hpt_dom"/>
</dbReference>
<dbReference type="CDD" id="cd16922">
    <property type="entry name" value="HATPase_EvgS-ArcB-TorS-like"/>
    <property type="match status" value="1"/>
</dbReference>
<feature type="transmembrane region" description="Helical" evidence="7">
    <location>
        <begin position="173"/>
        <end position="190"/>
    </location>
</feature>
<sequence>MDAVVNRAEMHPRVSQLVQRATKTPERDKTSGGTNGPIDPALAARARTDLIDFLYAQSATGRLTPVFVFCICFALFFPYVSWWTLPLILAFQVGGTALGEVLRHRHARLSPDADREPWARGYMLVSAICGVSWGLVGVLWLIPEKPELQVVLVIVLIAGVTGTLVSRSPHLPSLYAFSVALGAPFIGVQLTMGTYGIAIAVLALLFAYSMLGWARGLNRMYVREAAARLRSNDLVQALESARDVAEARAEEAIEARHAAEAGARAKTEFLSTISHEVRTPLNGIQGMAELMQDTSLSDSQQDCLTTIRESADNLGIILDDIIDMSLHESGSVDYDRVPYDPRVVASQIIGIHEPEARRKDIQINLVVLPEVSAQVVGDDKRCRQALLNLVGNAVKFTDSGKVSIKLSIELAPELGADVLRYAVRDTGIGIAPSGLPNLFTEFVQVDQSTTRRHGGRGLGLALVKRIVEQMGGTVGVRSTLGEGSEFWFDVPLSEKASAGGADTKAEDKMRTIITSKITDLENTLGDAKAHEIVEACLDAVWTLAEAIESARRIGDIEAIGRAAHDLKSTAGNIGLSALEARAGAIEAAVRCSDGVTALEQASLVAGETAMAQTDLVASHPQIAHIRPIRGRSADATSNKGAQTKAKAS</sequence>
<dbReference type="PROSITE" id="PS50109">
    <property type="entry name" value="HIS_KIN"/>
    <property type="match status" value="1"/>
</dbReference>
<keyword evidence="7" id="KW-1133">Transmembrane helix</keyword>
<comment type="catalytic activity">
    <reaction evidence="1">
        <text>ATP + protein L-histidine = ADP + protein N-phospho-L-histidine.</text>
        <dbReference type="EC" id="2.7.13.3"/>
    </reaction>
</comment>
<evidence type="ECO:0000256" key="4">
    <source>
        <dbReference type="ARBA" id="ARBA00023012"/>
    </source>
</evidence>
<keyword evidence="10" id="KW-0418">Kinase</keyword>
<name>X5MDG2_9HYPH</name>
<evidence type="ECO:0000256" key="2">
    <source>
        <dbReference type="ARBA" id="ARBA00012438"/>
    </source>
</evidence>
<dbReference type="Gene3D" id="1.10.287.130">
    <property type="match status" value="1"/>
</dbReference>
<dbReference type="InterPro" id="IPR036641">
    <property type="entry name" value="HPT_dom_sf"/>
</dbReference>
<dbReference type="HOGENOM" id="CLU_422552_0_0_5"/>
<dbReference type="PRINTS" id="PR00344">
    <property type="entry name" value="BCTRLSENSOR"/>
</dbReference>
<evidence type="ECO:0000256" key="6">
    <source>
        <dbReference type="SAM" id="MobiDB-lite"/>
    </source>
</evidence>
<dbReference type="KEGG" id="pect:BN1012_Phect1939"/>
<feature type="transmembrane region" description="Helical" evidence="7">
    <location>
        <begin position="196"/>
        <end position="214"/>
    </location>
</feature>
<evidence type="ECO:0000313" key="10">
    <source>
        <dbReference type="EMBL" id="CDO60152.1"/>
    </source>
</evidence>
<dbReference type="InterPro" id="IPR036890">
    <property type="entry name" value="HATPase_C_sf"/>
</dbReference>
<dbReference type="Pfam" id="PF02518">
    <property type="entry name" value="HATPase_c"/>
    <property type="match status" value="1"/>
</dbReference>
<dbReference type="AlphaFoldDB" id="X5MDG2"/>
<dbReference type="SMART" id="SM00388">
    <property type="entry name" value="HisKA"/>
    <property type="match status" value="1"/>
</dbReference>
<evidence type="ECO:0000259" key="9">
    <source>
        <dbReference type="PROSITE" id="PS50894"/>
    </source>
</evidence>
<evidence type="ECO:0000256" key="5">
    <source>
        <dbReference type="PROSITE-ProRule" id="PRU00110"/>
    </source>
</evidence>